<dbReference type="EnsemblMetazoa" id="Aqu2.1.06592_001">
    <property type="protein sequence ID" value="Aqu2.1.06592_001"/>
    <property type="gene ID" value="Aqu2.1.06592"/>
</dbReference>
<accession>A0A1X7SWR2</accession>
<reference evidence="1" key="1">
    <citation type="submission" date="2017-05" db="UniProtKB">
        <authorList>
            <consortium name="EnsemblMetazoa"/>
        </authorList>
    </citation>
    <scope>IDENTIFICATION</scope>
</reference>
<sequence length="22" mass="2663">LLKLSVTFNCNFCYVLTHYKKQ</sequence>
<protein>
    <submittedName>
        <fullName evidence="1">Uncharacterized protein</fullName>
    </submittedName>
</protein>
<name>A0A1X7SWR2_AMPQE</name>
<proteinExistence type="predicted"/>
<organism evidence="1">
    <name type="scientific">Amphimedon queenslandica</name>
    <name type="common">Sponge</name>
    <dbReference type="NCBI Taxonomy" id="400682"/>
    <lineage>
        <taxon>Eukaryota</taxon>
        <taxon>Metazoa</taxon>
        <taxon>Porifera</taxon>
        <taxon>Demospongiae</taxon>
        <taxon>Heteroscleromorpha</taxon>
        <taxon>Haplosclerida</taxon>
        <taxon>Niphatidae</taxon>
        <taxon>Amphimedon</taxon>
    </lineage>
</organism>
<dbReference type="InParanoid" id="A0A1X7SWR2"/>
<dbReference type="AlphaFoldDB" id="A0A1X7SWR2"/>
<evidence type="ECO:0000313" key="1">
    <source>
        <dbReference type="EnsemblMetazoa" id="Aqu2.1.06592_001"/>
    </source>
</evidence>